<organism evidence="1 2">
    <name type="scientific">Candidatus Acidianus copahuensis</name>
    <dbReference type="NCBI Taxonomy" id="1160895"/>
    <lineage>
        <taxon>Archaea</taxon>
        <taxon>Thermoproteota</taxon>
        <taxon>Thermoprotei</taxon>
        <taxon>Sulfolobales</taxon>
        <taxon>Sulfolobaceae</taxon>
        <taxon>Acidianus</taxon>
    </lineage>
</organism>
<protein>
    <submittedName>
        <fullName evidence="1">Uncharacterized protein</fullName>
    </submittedName>
</protein>
<evidence type="ECO:0000313" key="1">
    <source>
        <dbReference type="EMBL" id="EZQ11404.1"/>
    </source>
</evidence>
<keyword evidence="2" id="KW-1185">Reference proteome</keyword>
<comment type="caution">
    <text evidence="1">The sequence shown here is derived from an EMBL/GenBank/DDBJ whole genome shotgun (WGS) entry which is preliminary data.</text>
</comment>
<evidence type="ECO:0000313" key="2">
    <source>
        <dbReference type="Proteomes" id="UP000024332"/>
    </source>
</evidence>
<dbReference type="AlphaFoldDB" id="A0A031LV81"/>
<dbReference type="STRING" id="1160895.CM19_00975"/>
<gene>
    <name evidence="1" type="ORF">CM19_00975</name>
</gene>
<dbReference type="Proteomes" id="UP000024332">
    <property type="component" value="Unassembled WGS sequence"/>
</dbReference>
<name>A0A031LV81_9CREN</name>
<reference evidence="1 2" key="1">
    <citation type="submission" date="2014-03" db="EMBL/GenBank/DDBJ databases">
        <title>Draft genome sequence of the novel thermoacidophilic archaea Acidianus copahuensis ALE1 strain, isolated from Copahue volcanic area in Neuquen Argentina.</title>
        <authorList>
            <person name="Urbieta M.S."/>
            <person name="Rascovan N."/>
            <person name="Castro C."/>
            <person name="Revale S."/>
            <person name="Giaveno M.A."/>
            <person name="Vazquez M.P."/>
            <person name="Donati E.R."/>
        </authorList>
    </citation>
    <scope>NUCLEOTIDE SEQUENCE [LARGE SCALE GENOMIC DNA]</scope>
    <source>
        <strain evidence="1 2">ALE1</strain>
    </source>
</reference>
<dbReference type="EMBL" id="JFZT01000015">
    <property type="protein sequence ID" value="EZQ11404.1"/>
    <property type="molecule type" value="Genomic_DNA"/>
</dbReference>
<sequence length="126" mass="14784">MHLKSIYLNEGGIVCIKFDVLCEMGGPDALCIGDKKITIAEFKNNLDITHMKKGLSQIWKVIKSIKGYVGDKELRCYFVFNDSNPFFKEDEEIIRLETEIKYYSKYERKNINELDEPLRALLIQWQ</sequence>
<proteinExistence type="predicted"/>
<accession>A0A031LV81</accession>